<proteinExistence type="predicted"/>
<reference evidence="1 2" key="1">
    <citation type="submission" date="2017-12" db="EMBL/GenBank/DDBJ databases">
        <title>Corynebacterium mastitidis 16-1433 Genome.</title>
        <authorList>
            <person name="Gulvik C.A."/>
        </authorList>
    </citation>
    <scope>NUCLEOTIDE SEQUENCE [LARGE SCALE GENOMIC DNA]</scope>
    <source>
        <strain evidence="1 2">16-1433</strain>
    </source>
</reference>
<comment type="caution">
    <text evidence="1">The sequence shown here is derived from an EMBL/GenBank/DDBJ whole genome shotgun (WGS) entry which is preliminary data.</text>
</comment>
<evidence type="ECO:0000313" key="2">
    <source>
        <dbReference type="Proteomes" id="UP000233249"/>
    </source>
</evidence>
<name>A0A2N0X5G0_9CORY</name>
<dbReference type="EMBL" id="PJAF01000035">
    <property type="protein sequence ID" value="PKF67921.1"/>
    <property type="molecule type" value="Genomic_DNA"/>
</dbReference>
<dbReference type="AlphaFoldDB" id="A0A2N0X5G0"/>
<dbReference type="Proteomes" id="UP000233249">
    <property type="component" value="Unassembled WGS sequence"/>
</dbReference>
<sequence>MPRIATDIQALLLPTEWRRCAAGLPGALQERGYEAERVWAQEAELSCEPDNMLVTQYAQVEGHPPIAEVLHRIVINGYGDLDLRAATAAVVACLPEGTYWYGTSVAGHLEPGVSAACAWPPPGENPRRS</sequence>
<dbReference type="RefSeq" id="WP_101174265.1">
    <property type="nucleotide sequence ID" value="NZ_JAKRKB010000004.1"/>
</dbReference>
<dbReference type="STRING" id="1121365.GCA_000375365_00139"/>
<organism evidence="1 2">
    <name type="scientific">Corynebacterium mastitidis</name>
    <dbReference type="NCBI Taxonomy" id="161890"/>
    <lineage>
        <taxon>Bacteria</taxon>
        <taxon>Bacillati</taxon>
        <taxon>Actinomycetota</taxon>
        <taxon>Actinomycetes</taxon>
        <taxon>Mycobacteriales</taxon>
        <taxon>Corynebacteriaceae</taxon>
        <taxon>Corynebacterium</taxon>
    </lineage>
</organism>
<evidence type="ECO:0000313" key="1">
    <source>
        <dbReference type="EMBL" id="PKF67921.1"/>
    </source>
</evidence>
<dbReference type="OrthoDB" id="4416157at2"/>
<protein>
    <submittedName>
        <fullName evidence="1">Uncharacterized protein</fullName>
    </submittedName>
</protein>
<accession>A0A2N0X5G0</accession>
<gene>
    <name evidence="1" type="ORF">CXB45_09835</name>
</gene>